<accession>A0ABR4P9W6</accession>
<feature type="compositionally biased region" description="Polar residues" evidence="1">
    <location>
        <begin position="25"/>
        <end position="36"/>
    </location>
</feature>
<evidence type="ECO:0000256" key="1">
    <source>
        <dbReference type="SAM" id="MobiDB-lite"/>
    </source>
</evidence>
<feature type="compositionally biased region" description="Basic and acidic residues" evidence="1">
    <location>
        <begin position="11"/>
        <end position="24"/>
    </location>
</feature>
<name>A0ABR4P9W6_9HELO</name>
<feature type="compositionally biased region" description="Polar residues" evidence="1">
    <location>
        <begin position="46"/>
        <end position="60"/>
    </location>
</feature>
<evidence type="ECO:0000313" key="2">
    <source>
        <dbReference type="EMBL" id="KAL3420107.1"/>
    </source>
</evidence>
<reference evidence="2 3" key="1">
    <citation type="submission" date="2024-06" db="EMBL/GenBank/DDBJ databases">
        <title>Complete genome of Phlyctema vagabunda strain 19-DSS-EL-015.</title>
        <authorList>
            <person name="Fiorenzani C."/>
        </authorList>
    </citation>
    <scope>NUCLEOTIDE SEQUENCE [LARGE SCALE GENOMIC DNA]</scope>
    <source>
        <strain evidence="2 3">19-DSS-EL-015</strain>
    </source>
</reference>
<comment type="caution">
    <text evidence="2">The sequence shown here is derived from an EMBL/GenBank/DDBJ whole genome shotgun (WGS) entry which is preliminary data.</text>
</comment>
<protein>
    <submittedName>
        <fullName evidence="2">Uncharacterized protein</fullName>
    </submittedName>
</protein>
<gene>
    <name evidence="2" type="ORF">PVAG01_08606</name>
</gene>
<dbReference type="EMBL" id="JBFCZG010000007">
    <property type="protein sequence ID" value="KAL3420107.1"/>
    <property type="molecule type" value="Genomic_DNA"/>
</dbReference>
<organism evidence="2 3">
    <name type="scientific">Phlyctema vagabunda</name>
    <dbReference type="NCBI Taxonomy" id="108571"/>
    <lineage>
        <taxon>Eukaryota</taxon>
        <taxon>Fungi</taxon>
        <taxon>Dikarya</taxon>
        <taxon>Ascomycota</taxon>
        <taxon>Pezizomycotina</taxon>
        <taxon>Leotiomycetes</taxon>
        <taxon>Helotiales</taxon>
        <taxon>Dermateaceae</taxon>
        <taxon>Phlyctema</taxon>
    </lineage>
</organism>
<proteinExistence type="predicted"/>
<feature type="compositionally biased region" description="Acidic residues" evidence="1">
    <location>
        <begin position="89"/>
        <end position="100"/>
    </location>
</feature>
<keyword evidence="3" id="KW-1185">Reference proteome</keyword>
<dbReference type="Proteomes" id="UP001629113">
    <property type="component" value="Unassembled WGS sequence"/>
</dbReference>
<feature type="region of interest" description="Disordered" evidence="1">
    <location>
        <begin position="1"/>
        <end position="138"/>
    </location>
</feature>
<evidence type="ECO:0000313" key="3">
    <source>
        <dbReference type="Proteomes" id="UP001629113"/>
    </source>
</evidence>
<sequence>MQAFKEQATTEMERALQRFSEDHLSVTQSSTQNGYASGNDGGRPVSTRTRAQIRWRQTQEATDEARQKIWADVLSESAPGPITPGEQPMDTESELSDEEVSTIIVRRQSSTSGDEEDDPDWDLNRMKEDSDLDGMEED</sequence>